<dbReference type="EMBL" id="LS974622">
    <property type="protein sequence ID" value="CAG7871596.1"/>
    <property type="molecule type" value="Genomic_DNA"/>
</dbReference>
<organism evidence="1 2">
    <name type="scientific">Brassica campestris</name>
    <name type="common">Field mustard</name>
    <dbReference type="NCBI Taxonomy" id="3711"/>
    <lineage>
        <taxon>Eukaryota</taxon>
        <taxon>Viridiplantae</taxon>
        <taxon>Streptophyta</taxon>
        <taxon>Embryophyta</taxon>
        <taxon>Tracheophyta</taxon>
        <taxon>Spermatophyta</taxon>
        <taxon>Magnoliopsida</taxon>
        <taxon>eudicotyledons</taxon>
        <taxon>Gunneridae</taxon>
        <taxon>Pentapetalae</taxon>
        <taxon>rosids</taxon>
        <taxon>malvids</taxon>
        <taxon>Brassicales</taxon>
        <taxon>Brassicaceae</taxon>
        <taxon>Brassiceae</taxon>
        <taxon>Brassica</taxon>
    </lineage>
</organism>
<reference evidence="1 2" key="1">
    <citation type="submission" date="2021-07" db="EMBL/GenBank/DDBJ databases">
        <authorList>
            <consortium name="Genoscope - CEA"/>
            <person name="William W."/>
        </authorList>
    </citation>
    <scope>NUCLEOTIDE SEQUENCE [LARGE SCALE GENOMIC DNA]</scope>
</reference>
<dbReference type="AlphaFoldDB" id="A0A8D9D9T1"/>
<name>A0A8D9D9T1_BRACM</name>
<sequence>MRGRIRRMDPKLSPVLSSLPTAVECFLVKRRDGSGRRTRLRRRKDGGGGGEWIAGCGLDQSKRLLRTGDTDQIRWCSPKADLTVCVWWDLSPFASSVSLPPEALSSFGLFRSDAPAQAMNRGRRGTSSEEGSGGFNSVAAVISFALLAAN</sequence>
<dbReference type="Proteomes" id="UP000694005">
    <property type="component" value="Chromosome A06"/>
</dbReference>
<gene>
    <name evidence="1" type="ORF">BRAPAZ1V2_A06P38360.2</name>
</gene>
<accession>A0A8D9D9T1</accession>
<proteinExistence type="predicted"/>
<dbReference type="Gramene" id="A06p38360.2_BraZ1">
    <property type="protein sequence ID" value="A06p38360.2_BraZ1.CDS"/>
    <property type="gene ID" value="A06g38360.2_BraZ1"/>
</dbReference>
<protein>
    <submittedName>
        <fullName evidence="1">Uncharacterized protein</fullName>
    </submittedName>
</protein>
<evidence type="ECO:0000313" key="1">
    <source>
        <dbReference type="EMBL" id="CAG7871596.1"/>
    </source>
</evidence>
<evidence type="ECO:0000313" key="2">
    <source>
        <dbReference type="Proteomes" id="UP000694005"/>
    </source>
</evidence>